<dbReference type="OrthoDB" id="5290748at2"/>
<organism evidence="2 3">
    <name type="scientific">Prosthecobacter debontii</name>
    <dbReference type="NCBI Taxonomy" id="48467"/>
    <lineage>
        <taxon>Bacteria</taxon>
        <taxon>Pseudomonadati</taxon>
        <taxon>Verrucomicrobiota</taxon>
        <taxon>Verrucomicrobiia</taxon>
        <taxon>Verrucomicrobiales</taxon>
        <taxon>Verrucomicrobiaceae</taxon>
        <taxon>Prosthecobacter</taxon>
    </lineage>
</organism>
<evidence type="ECO:0000313" key="3">
    <source>
        <dbReference type="Proteomes" id="UP000190774"/>
    </source>
</evidence>
<gene>
    <name evidence="2" type="ORF">SAMN02745166_02460</name>
</gene>
<dbReference type="STRING" id="48467.SAMN02745166_02460"/>
<dbReference type="NCBIfam" id="TIGR03915">
    <property type="entry name" value="SAM_7_link_chp"/>
    <property type="match status" value="1"/>
</dbReference>
<dbReference type="InterPro" id="IPR025404">
    <property type="entry name" value="DUF4130"/>
</dbReference>
<feature type="domain" description="DUF4130" evidence="1">
    <location>
        <begin position="77"/>
        <end position="239"/>
    </location>
</feature>
<dbReference type="InterPro" id="IPR023875">
    <property type="entry name" value="DNA_repair_put"/>
</dbReference>
<dbReference type="Proteomes" id="UP000190774">
    <property type="component" value="Unassembled WGS sequence"/>
</dbReference>
<accession>A0A1T4Y4S9</accession>
<evidence type="ECO:0000313" key="2">
    <source>
        <dbReference type="EMBL" id="SKA96746.1"/>
    </source>
</evidence>
<dbReference type="Pfam" id="PF13566">
    <property type="entry name" value="DUF4130"/>
    <property type="match status" value="1"/>
</dbReference>
<dbReference type="AlphaFoldDB" id="A0A1T4Y4S9"/>
<proteinExistence type="predicted"/>
<evidence type="ECO:0000259" key="1">
    <source>
        <dbReference type="Pfam" id="PF13566"/>
    </source>
</evidence>
<sequence>MMVVSIEPHFTSWRLRARELLSRGTRPEDVDWVDGTQTLGLLHEETDAYQSSLSLEVKVPAAFLKLAEQVCAHRDERRWAILYRLLYRLTLGGERHLLTMPTDPDMRQCEMWARAVAREVHKMHAFVRFRGVGIHEATGREEFVAWFEPMYPVLRLAAPFFEKRFAGMNWSILTPEACVSWDGEKLTFLPGMSRQDAPAADAHDDLWRTYYRSIFNPARLKVQTMQSSMPQKYWKNLPEAQIIPELISSSQSRVNTMLETEERPVKPMPNNAYLQSLHRRIRKQE</sequence>
<keyword evidence="3" id="KW-1185">Reference proteome</keyword>
<dbReference type="RefSeq" id="WP_078813657.1">
    <property type="nucleotide sequence ID" value="NZ_FUYE01000007.1"/>
</dbReference>
<dbReference type="EMBL" id="FUYE01000007">
    <property type="protein sequence ID" value="SKA96746.1"/>
    <property type="molecule type" value="Genomic_DNA"/>
</dbReference>
<name>A0A1T4Y4S9_9BACT</name>
<protein>
    <submittedName>
        <fullName evidence="2">Probable DNA metabolism protein</fullName>
    </submittedName>
</protein>
<reference evidence="3" key="1">
    <citation type="submission" date="2017-02" db="EMBL/GenBank/DDBJ databases">
        <authorList>
            <person name="Varghese N."/>
            <person name="Submissions S."/>
        </authorList>
    </citation>
    <scope>NUCLEOTIDE SEQUENCE [LARGE SCALE GENOMIC DNA]</scope>
    <source>
        <strain evidence="3">ATCC 700200</strain>
    </source>
</reference>